<dbReference type="PANTHER" id="PTHR42085:SF1">
    <property type="entry name" value="F-BOX DOMAIN-CONTAINING PROTEIN"/>
    <property type="match status" value="1"/>
</dbReference>
<proteinExistence type="predicted"/>
<dbReference type="InterPro" id="IPR038883">
    <property type="entry name" value="AN11006-like"/>
</dbReference>
<dbReference type="PANTHER" id="PTHR42085">
    <property type="entry name" value="F-BOX DOMAIN-CONTAINING PROTEIN"/>
    <property type="match status" value="1"/>
</dbReference>
<dbReference type="EMBL" id="KB445559">
    <property type="protein sequence ID" value="EMC93759.1"/>
    <property type="molecule type" value="Genomic_DNA"/>
</dbReference>
<organism evidence="1 2">
    <name type="scientific">Baudoinia panamericana (strain UAMH 10762)</name>
    <name type="common">Angels' share fungus</name>
    <name type="synonym">Baudoinia compniacensis (strain UAMH 10762)</name>
    <dbReference type="NCBI Taxonomy" id="717646"/>
    <lineage>
        <taxon>Eukaryota</taxon>
        <taxon>Fungi</taxon>
        <taxon>Dikarya</taxon>
        <taxon>Ascomycota</taxon>
        <taxon>Pezizomycotina</taxon>
        <taxon>Dothideomycetes</taxon>
        <taxon>Dothideomycetidae</taxon>
        <taxon>Mycosphaerellales</taxon>
        <taxon>Teratosphaeriaceae</taxon>
        <taxon>Baudoinia</taxon>
    </lineage>
</organism>
<sequence length="154" mass="17409">MSNSQLSSTSTMTTSRSRSPLLELQAEFRNEIFKQVLHGDDGTFSPLAFGYMNRTALMRICKQISQETTSIFYSSLTFVLANKFWRREEFKLWLRSLVNLHASLIQRPIRAEGSRGACPYTASPDGRKEPVILEVNPTASATHHRMSPLSGRLV</sequence>
<dbReference type="RefSeq" id="XP_007678852.1">
    <property type="nucleotide sequence ID" value="XM_007680662.1"/>
</dbReference>
<name>M2N413_BAUPA</name>
<dbReference type="KEGG" id="bcom:BAUCODRAFT_150013"/>
<dbReference type="AlphaFoldDB" id="M2N413"/>
<reference evidence="1 2" key="1">
    <citation type="journal article" date="2012" name="PLoS Pathog.">
        <title>Diverse lifestyles and strategies of plant pathogenesis encoded in the genomes of eighteen Dothideomycetes fungi.</title>
        <authorList>
            <person name="Ohm R.A."/>
            <person name="Feau N."/>
            <person name="Henrissat B."/>
            <person name="Schoch C.L."/>
            <person name="Horwitz B.A."/>
            <person name="Barry K.W."/>
            <person name="Condon B.J."/>
            <person name="Copeland A.C."/>
            <person name="Dhillon B."/>
            <person name="Glaser F."/>
            <person name="Hesse C.N."/>
            <person name="Kosti I."/>
            <person name="LaButti K."/>
            <person name="Lindquist E.A."/>
            <person name="Lucas S."/>
            <person name="Salamov A.A."/>
            <person name="Bradshaw R.E."/>
            <person name="Ciuffetti L."/>
            <person name="Hamelin R.C."/>
            <person name="Kema G.H.J."/>
            <person name="Lawrence C."/>
            <person name="Scott J.A."/>
            <person name="Spatafora J.W."/>
            <person name="Turgeon B.G."/>
            <person name="de Wit P.J.G.M."/>
            <person name="Zhong S."/>
            <person name="Goodwin S.B."/>
            <person name="Grigoriev I.V."/>
        </authorList>
    </citation>
    <scope>NUCLEOTIDE SEQUENCE [LARGE SCALE GENOMIC DNA]</scope>
    <source>
        <strain evidence="1 2">UAMH 10762</strain>
    </source>
</reference>
<accession>M2N413</accession>
<dbReference type="HOGENOM" id="CLU_1703892_0_0_1"/>
<protein>
    <submittedName>
        <fullName evidence="1">Uncharacterized protein</fullName>
    </submittedName>
</protein>
<evidence type="ECO:0000313" key="1">
    <source>
        <dbReference type="EMBL" id="EMC93759.1"/>
    </source>
</evidence>
<gene>
    <name evidence="1" type="ORF">BAUCODRAFT_150013</name>
</gene>
<dbReference type="GeneID" id="19109015"/>
<evidence type="ECO:0000313" key="2">
    <source>
        <dbReference type="Proteomes" id="UP000011761"/>
    </source>
</evidence>
<keyword evidence="2" id="KW-1185">Reference proteome</keyword>
<dbReference type="OrthoDB" id="5413827at2759"/>
<dbReference type="Proteomes" id="UP000011761">
    <property type="component" value="Unassembled WGS sequence"/>
</dbReference>